<feature type="domain" description="RING-type" evidence="3">
    <location>
        <begin position="213"/>
        <end position="265"/>
    </location>
</feature>
<keyword evidence="1" id="KW-0479">Metal-binding</keyword>
<dbReference type="Pfam" id="PF13639">
    <property type="entry name" value="zf-RING_2"/>
    <property type="match status" value="1"/>
</dbReference>
<feature type="compositionally biased region" description="Basic and acidic residues" evidence="2">
    <location>
        <begin position="62"/>
        <end position="79"/>
    </location>
</feature>
<sequence>MGAHAEAALPAAPGTSTLSSASNKRKLPSSYTNSGVPTSSGSSSLPRLGQGPQENSSYEQTSEEKPRKPRKQKGDDKEKRIRRFRPKAPLAFNNVYQRAISQRFYILGRIRSGTAQCPEEAVELTGSTGNIYSVHIAHQPTCTCPHANAGNQCKHVIYVLSRVLRAKYDLVYQLALLSSELVEIFNNAPPIEVGDDAQTASKDKNRKELEGDCPICFMPFEGADATVYCRAQCGQNIHKQCFEMWAATKRQERNARDSVTCPMCRTPWQGDEDMVKKIRNTGEVGSEGYVNVANQLGISTIRDESTYHTVPRRGQSYRGYGAVYGNFVRPRRPRGSYRYQEPDEDEW</sequence>
<dbReference type="EMBL" id="JARVKF010000013">
    <property type="protein sequence ID" value="KAK9425649.1"/>
    <property type="molecule type" value="Genomic_DNA"/>
</dbReference>
<name>A0ABR2VFM6_9PEZI</name>
<dbReference type="Proteomes" id="UP001408356">
    <property type="component" value="Unassembled WGS sequence"/>
</dbReference>
<dbReference type="InterPro" id="IPR013083">
    <property type="entry name" value="Znf_RING/FYVE/PHD"/>
</dbReference>
<feature type="compositionally biased region" description="Low complexity" evidence="2">
    <location>
        <begin position="1"/>
        <end position="12"/>
    </location>
</feature>
<dbReference type="PANTHER" id="PTHR21540">
    <property type="entry name" value="RING FINGER AND SWIM DOMAIN-CONTAINING PROTEIN 2"/>
    <property type="match status" value="1"/>
</dbReference>
<keyword evidence="1" id="KW-0863">Zinc-finger</keyword>
<evidence type="ECO:0000256" key="2">
    <source>
        <dbReference type="SAM" id="MobiDB-lite"/>
    </source>
</evidence>
<accession>A0ABR2VFM6</accession>
<reference evidence="5 6" key="1">
    <citation type="journal article" date="2024" name="J. Plant Pathol.">
        <title>Sequence and assembly of the genome of Seiridium unicorne, isolate CBS 538.82, causal agent of cypress canker disease.</title>
        <authorList>
            <person name="Scali E."/>
            <person name="Rocca G.D."/>
            <person name="Danti R."/>
            <person name="Garbelotto M."/>
            <person name="Barberini S."/>
            <person name="Baroncelli R."/>
            <person name="Emiliani G."/>
        </authorList>
    </citation>
    <scope>NUCLEOTIDE SEQUENCE [LARGE SCALE GENOMIC DNA]</scope>
    <source>
        <strain evidence="5 6">BM-138-508</strain>
    </source>
</reference>
<dbReference type="InterPro" id="IPR001841">
    <property type="entry name" value="Znf_RING"/>
</dbReference>
<gene>
    <name evidence="5" type="ORF">SUNI508_03010</name>
</gene>
<dbReference type="PROSITE" id="PS50089">
    <property type="entry name" value="ZF_RING_2"/>
    <property type="match status" value="1"/>
</dbReference>
<dbReference type="PROSITE" id="PS50966">
    <property type="entry name" value="ZF_SWIM"/>
    <property type="match status" value="1"/>
</dbReference>
<organism evidence="5 6">
    <name type="scientific">Seiridium unicorne</name>
    <dbReference type="NCBI Taxonomy" id="138068"/>
    <lineage>
        <taxon>Eukaryota</taxon>
        <taxon>Fungi</taxon>
        <taxon>Dikarya</taxon>
        <taxon>Ascomycota</taxon>
        <taxon>Pezizomycotina</taxon>
        <taxon>Sordariomycetes</taxon>
        <taxon>Xylariomycetidae</taxon>
        <taxon>Amphisphaeriales</taxon>
        <taxon>Sporocadaceae</taxon>
        <taxon>Seiridium</taxon>
    </lineage>
</organism>
<evidence type="ECO:0000313" key="5">
    <source>
        <dbReference type="EMBL" id="KAK9425649.1"/>
    </source>
</evidence>
<comment type="caution">
    <text evidence="5">The sequence shown here is derived from an EMBL/GenBank/DDBJ whole genome shotgun (WGS) entry which is preliminary data.</text>
</comment>
<dbReference type="InterPro" id="IPR039903">
    <property type="entry name" value="Zswim2"/>
</dbReference>
<feature type="domain" description="SWIM-type" evidence="4">
    <location>
        <begin position="132"/>
        <end position="164"/>
    </location>
</feature>
<evidence type="ECO:0000259" key="4">
    <source>
        <dbReference type="PROSITE" id="PS50966"/>
    </source>
</evidence>
<dbReference type="SUPFAM" id="SSF57850">
    <property type="entry name" value="RING/U-box"/>
    <property type="match status" value="1"/>
</dbReference>
<feature type="compositionally biased region" description="Low complexity" evidence="2">
    <location>
        <begin position="34"/>
        <end position="52"/>
    </location>
</feature>
<protein>
    <submittedName>
        <fullName evidence="5">Uncharacterized protein</fullName>
    </submittedName>
</protein>
<dbReference type="CDD" id="cd16494">
    <property type="entry name" value="RING-CH-C4HC3_ZSWM2"/>
    <property type="match status" value="1"/>
</dbReference>
<evidence type="ECO:0000256" key="1">
    <source>
        <dbReference type="PROSITE-ProRule" id="PRU00175"/>
    </source>
</evidence>
<keyword evidence="6" id="KW-1185">Reference proteome</keyword>
<feature type="region of interest" description="Disordered" evidence="2">
    <location>
        <begin position="1"/>
        <end position="84"/>
    </location>
</feature>
<evidence type="ECO:0000259" key="3">
    <source>
        <dbReference type="PROSITE" id="PS50089"/>
    </source>
</evidence>
<evidence type="ECO:0000313" key="6">
    <source>
        <dbReference type="Proteomes" id="UP001408356"/>
    </source>
</evidence>
<dbReference type="PANTHER" id="PTHR21540:SF0">
    <property type="entry name" value="PHD FAMILY PROTEIN"/>
    <property type="match status" value="1"/>
</dbReference>
<dbReference type="Gene3D" id="3.30.40.10">
    <property type="entry name" value="Zinc/RING finger domain, C3HC4 (zinc finger)"/>
    <property type="match status" value="1"/>
</dbReference>
<keyword evidence="1" id="KW-0862">Zinc</keyword>
<proteinExistence type="predicted"/>
<dbReference type="InterPro" id="IPR007527">
    <property type="entry name" value="Znf_SWIM"/>
</dbReference>